<dbReference type="AlphaFoldDB" id="A0A0A9DI34"/>
<evidence type="ECO:0000256" key="1">
    <source>
        <dbReference type="SAM" id="Phobius"/>
    </source>
</evidence>
<keyword evidence="1" id="KW-0812">Transmembrane</keyword>
<protein>
    <submittedName>
        <fullName evidence="2">Uncharacterized protein</fullName>
    </submittedName>
</protein>
<sequence>MSTEIEAESNSCFVNRSIRLPSICESLFFSLFRWILLFLHSVHGLFF</sequence>
<evidence type="ECO:0000313" key="2">
    <source>
        <dbReference type="EMBL" id="JAD87466.1"/>
    </source>
</evidence>
<organism evidence="2">
    <name type="scientific">Arundo donax</name>
    <name type="common">Giant reed</name>
    <name type="synonym">Donax arundinaceus</name>
    <dbReference type="NCBI Taxonomy" id="35708"/>
    <lineage>
        <taxon>Eukaryota</taxon>
        <taxon>Viridiplantae</taxon>
        <taxon>Streptophyta</taxon>
        <taxon>Embryophyta</taxon>
        <taxon>Tracheophyta</taxon>
        <taxon>Spermatophyta</taxon>
        <taxon>Magnoliopsida</taxon>
        <taxon>Liliopsida</taxon>
        <taxon>Poales</taxon>
        <taxon>Poaceae</taxon>
        <taxon>PACMAD clade</taxon>
        <taxon>Arundinoideae</taxon>
        <taxon>Arundineae</taxon>
        <taxon>Arundo</taxon>
    </lineage>
</organism>
<reference evidence="2" key="2">
    <citation type="journal article" date="2015" name="Data Brief">
        <title>Shoot transcriptome of the giant reed, Arundo donax.</title>
        <authorList>
            <person name="Barrero R.A."/>
            <person name="Guerrero F.D."/>
            <person name="Moolhuijzen P."/>
            <person name="Goolsby J.A."/>
            <person name="Tidwell J."/>
            <person name="Bellgard S.E."/>
            <person name="Bellgard M.I."/>
        </authorList>
    </citation>
    <scope>NUCLEOTIDE SEQUENCE</scope>
    <source>
        <tissue evidence="2">Shoot tissue taken approximately 20 cm above the soil surface</tissue>
    </source>
</reference>
<feature type="transmembrane region" description="Helical" evidence="1">
    <location>
        <begin position="26"/>
        <end position="46"/>
    </location>
</feature>
<accession>A0A0A9DI34</accession>
<reference evidence="2" key="1">
    <citation type="submission" date="2014-09" db="EMBL/GenBank/DDBJ databases">
        <authorList>
            <person name="Magalhaes I.L.F."/>
            <person name="Oliveira U."/>
            <person name="Santos F.R."/>
            <person name="Vidigal T.H.D.A."/>
            <person name="Brescovit A.D."/>
            <person name="Santos A.J."/>
        </authorList>
    </citation>
    <scope>NUCLEOTIDE SEQUENCE</scope>
    <source>
        <tissue evidence="2">Shoot tissue taken approximately 20 cm above the soil surface</tissue>
    </source>
</reference>
<keyword evidence="1" id="KW-1133">Transmembrane helix</keyword>
<keyword evidence="1" id="KW-0472">Membrane</keyword>
<proteinExistence type="predicted"/>
<name>A0A0A9DI34_ARUDO</name>
<dbReference type="EMBL" id="GBRH01210429">
    <property type="protein sequence ID" value="JAD87466.1"/>
    <property type="molecule type" value="Transcribed_RNA"/>
</dbReference>